<evidence type="ECO:0000313" key="3">
    <source>
        <dbReference type="Proteomes" id="UP000444174"/>
    </source>
</evidence>
<dbReference type="Pfam" id="PF06568">
    <property type="entry name" value="YjiS-like"/>
    <property type="match status" value="1"/>
</dbReference>
<organism evidence="2 3">
    <name type="scientific">Tritonibacter litoralis</name>
    <dbReference type="NCBI Taxonomy" id="2662264"/>
    <lineage>
        <taxon>Bacteria</taxon>
        <taxon>Pseudomonadati</taxon>
        <taxon>Pseudomonadota</taxon>
        <taxon>Alphaproteobacteria</taxon>
        <taxon>Rhodobacterales</taxon>
        <taxon>Paracoccaceae</taxon>
        <taxon>Tritonibacter</taxon>
    </lineage>
</organism>
<reference evidence="2 3" key="1">
    <citation type="submission" date="2019-10" db="EMBL/GenBank/DDBJ databases">
        <title>Epibacterium sp. nov., isolated from seawater.</title>
        <authorList>
            <person name="Zhang X."/>
            <person name="Li N."/>
        </authorList>
    </citation>
    <scope>NUCLEOTIDE SEQUENCE [LARGE SCALE GENOMIC DNA]</scope>
    <source>
        <strain evidence="2 3">SM1979</strain>
    </source>
</reference>
<proteinExistence type="predicted"/>
<accession>A0A843Y9G5</accession>
<protein>
    <submittedName>
        <fullName evidence="2">DUF1127 domain-containing protein</fullName>
    </submittedName>
</protein>
<keyword evidence="3" id="KW-1185">Reference proteome</keyword>
<evidence type="ECO:0000313" key="2">
    <source>
        <dbReference type="EMBL" id="MQQ07641.1"/>
    </source>
</evidence>
<dbReference type="Proteomes" id="UP000444174">
    <property type="component" value="Unassembled WGS sequence"/>
</dbReference>
<dbReference type="EMBL" id="WIBF01000001">
    <property type="protein sequence ID" value="MQQ07641.1"/>
    <property type="molecule type" value="Genomic_DNA"/>
</dbReference>
<gene>
    <name evidence="2" type="ORF">GFB49_04160</name>
</gene>
<dbReference type="InterPro" id="IPR009506">
    <property type="entry name" value="YjiS-like"/>
</dbReference>
<sequence length="71" mass="7659">MAATAHTTSMSLTQNAQSGFVGGLVAKVKAYAIYRKSLNELRALSNRELADLGLSRSMIKRVALEAAYDNI</sequence>
<dbReference type="AlphaFoldDB" id="A0A843Y9G5"/>
<evidence type="ECO:0000259" key="1">
    <source>
        <dbReference type="Pfam" id="PF06568"/>
    </source>
</evidence>
<comment type="caution">
    <text evidence="2">The sequence shown here is derived from an EMBL/GenBank/DDBJ whole genome shotgun (WGS) entry which is preliminary data.</text>
</comment>
<feature type="domain" description="YjiS-like" evidence="1">
    <location>
        <begin position="24"/>
        <end position="59"/>
    </location>
</feature>
<name>A0A843Y9G5_9RHOB</name>